<reference evidence="4 5" key="2">
    <citation type="submission" date="2020-07" db="EMBL/GenBank/DDBJ databases">
        <title>Genome assembly of wild tea tree DASZ reveals pedigree and selection history of tea varieties.</title>
        <authorList>
            <person name="Zhang W."/>
        </authorList>
    </citation>
    <scope>NUCLEOTIDE SEQUENCE [LARGE SCALE GENOMIC DNA]</scope>
    <source>
        <strain evidence="5">cv. G240</strain>
        <tissue evidence="4">Leaf</tissue>
    </source>
</reference>
<accession>A0A7J7FWZ3</accession>
<dbReference type="EMBL" id="JACBKZ010000014">
    <property type="protein sequence ID" value="KAF5932501.1"/>
    <property type="molecule type" value="Genomic_DNA"/>
</dbReference>
<sequence length="193" mass="21593">MDPKSVRFMAREILILRRLNHPNVMKLEGLVISKVSGNLCLVFEYMEHDLAGLIASPTIKFSEPQVCALPLHLGCPLDINYSKGSASIVLSNASVLKKDLQICRLILWAEHIPPELLLGATDYGVAVDLWSAGCILAELYARKPIMPGRTEVLTQFERWNNCIEYSNFVAPHLMNIGKKQNCLMQPSFLIVCL</sequence>
<dbReference type="AlphaFoldDB" id="A0A7J7FWZ3"/>
<gene>
    <name evidence="4" type="ORF">HYC85_028672</name>
</gene>
<dbReference type="PROSITE" id="PS50011">
    <property type="entry name" value="PROTEIN_KINASE_DOM"/>
    <property type="match status" value="1"/>
</dbReference>
<dbReference type="InterPro" id="IPR000719">
    <property type="entry name" value="Prot_kinase_dom"/>
</dbReference>
<name>A0A7J7FWZ3_CAMSI</name>
<dbReference type="GO" id="GO:0008353">
    <property type="term" value="F:RNA polymerase II CTD heptapeptide repeat kinase activity"/>
    <property type="evidence" value="ECO:0007669"/>
    <property type="project" value="TreeGrafter"/>
</dbReference>
<comment type="caution">
    <text evidence="4">The sequence shown here is derived from an EMBL/GenBank/DDBJ whole genome shotgun (WGS) entry which is preliminary data.</text>
</comment>
<evidence type="ECO:0000256" key="2">
    <source>
        <dbReference type="ARBA" id="ARBA00022840"/>
    </source>
</evidence>
<keyword evidence="1" id="KW-0547">Nucleotide-binding</keyword>
<dbReference type="SMART" id="SM00220">
    <property type="entry name" value="S_TKc"/>
    <property type="match status" value="1"/>
</dbReference>
<evidence type="ECO:0000256" key="1">
    <source>
        <dbReference type="ARBA" id="ARBA00022741"/>
    </source>
</evidence>
<evidence type="ECO:0000259" key="3">
    <source>
        <dbReference type="PROSITE" id="PS50011"/>
    </source>
</evidence>
<dbReference type="PANTHER" id="PTHR24056">
    <property type="entry name" value="CELL DIVISION PROTEIN KINASE"/>
    <property type="match status" value="1"/>
</dbReference>
<reference evidence="5" key="1">
    <citation type="journal article" date="2020" name="Nat. Commun.">
        <title>Genome assembly of wild tea tree DASZ reveals pedigree and selection history of tea varieties.</title>
        <authorList>
            <person name="Zhang W."/>
            <person name="Zhang Y."/>
            <person name="Qiu H."/>
            <person name="Guo Y."/>
            <person name="Wan H."/>
            <person name="Zhang X."/>
            <person name="Scossa F."/>
            <person name="Alseekh S."/>
            <person name="Zhang Q."/>
            <person name="Wang P."/>
            <person name="Xu L."/>
            <person name="Schmidt M.H."/>
            <person name="Jia X."/>
            <person name="Li D."/>
            <person name="Zhu A."/>
            <person name="Guo F."/>
            <person name="Chen W."/>
            <person name="Ni D."/>
            <person name="Usadel B."/>
            <person name="Fernie A.R."/>
            <person name="Wen W."/>
        </authorList>
    </citation>
    <scope>NUCLEOTIDE SEQUENCE [LARGE SCALE GENOMIC DNA]</scope>
    <source>
        <strain evidence="5">cv. G240</strain>
    </source>
</reference>
<dbReference type="Gene3D" id="3.30.200.20">
    <property type="entry name" value="Phosphorylase Kinase, domain 1"/>
    <property type="match status" value="1"/>
</dbReference>
<dbReference type="GO" id="GO:0005524">
    <property type="term" value="F:ATP binding"/>
    <property type="evidence" value="ECO:0007669"/>
    <property type="project" value="UniProtKB-KW"/>
</dbReference>
<proteinExistence type="predicted"/>
<dbReference type="Gene3D" id="1.10.510.10">
    <property type="entry name" value="Transferase(Phosphotransferase) domain 1"/>
    <property type="match status" value="1"/>
</dbReference>
<evidence type="ECO:0000313" key="5">
    <source>
        <dbReference type="Proteomes" id="UP000593564"/>
    </source>
</evidence>
<dbReference type="SUPFAM" id="SSF56112">
    <property type="entry name" value="Protein kinase-like (PK-like)"/>
    <property type="match status" value="1"/>
</dbReference>
<dbReference type="Proteomes" id="UP000593564">
    <property type="component" value="Unassembled WGS sequence"/>
</dbReference>
<keyword evidence="5" id="KW-1185">Reference proteome</keyword>
<dbReference type="InterPro" id="IPR011009">
    <property type="entry name" value="Kinase-like_dom_sf"/>
</dbReference>
<organism evidence="4 5">
    <name type="scientific">Camellia sinensis</name>
    <name type="common">Tea plant</name>
    <name type="synonym">Thea sinensis</name>
    <dbReference type="NCBI Taxonomy" id="4442"/>
    <lineage>
        <taxon>Eukaryota</taxon>
        <taxon>Viridiplantae</taxon>
        <taxon>Streptophyta</taxon>
        <taxon>Embryophyta</taxon>
        <taxon>Tracheophyta</taxon>
        <taxon>Spermatophyta</taxon>
        <taxon>Magnoliopsida</taxon>
        <taxon>eudicotyledons</taxon>
        <taxon>Gunneridae</taxon>
        <taxon>Pentapetalae</taxon>
        <taxon>asterids</taxon>
        <taxon>Ericales</taxon>
        <taxon>Theaceae</taxon>
        <taxon>Camellia</taxon>
    </lineage>
</organism>
<dbReference type="PANTHER" id="PTHR24056:SF397">
    <property type="entry name" value="OS11G0242500 PROTEIN"/>
    <property type="match status" value="1"/>
</dbReference>
<evidence type="ECO:0000313" key="4">
    <source>
        <dbReference type="EMBL" id="KAF5932501.1"/>
    </source>
</evidence>
<dbReference type="GO" id="GO:0005634">
    <property type="term" value="C:nucleus"/>
    <property type="evidence" value="ECO:0007669"/>
    <property type="project" value="TreeGrafter"/>
</dbReference>
<dbReference type="GO" id="GO:0000307">
    <property type="term" value="C:cyclin-dependent protein kinase holoenzyme complex"/>
    <property type="evidence" value="ECO:0007669"/>
    <property type="project" value="TreeGrafter"/>
</dbReference>
<protein>
    <recommendedName>
        <fullName evidence="3">Protein kinase domain-containing protein</fullName>
    </recommendedName>
</protein>
<feature type="domain" description="Protein kinase" evidence="3">
    <location>
        <begin position="1"/>
        <end position="193"/>
    </location>
</feature>
<keyword evidence="2" id="KW-0067">ATP-binding</keyword>
<dbReference type="InterPro" id="IPR050108">
    <property type="entry name" value="CDK"/>
</dbReference>
<dbReference type="GO" id="GO:0032968">
    <property type="term" value="P:positive regulation of transcription elongation by RNA polymerase II"/>
    <property type="evidence" value="ECO:0007669"/>
    <property type="project" value="TreeGrafter"/>
</dbReference>